<comment type="caution">
    <text evidence="7">The sequence shown here is derived from an EMBL/GenBank/DDBJ whole genome shotgun (WGS) entry which is preliminary data.</text>
</comment>
<keyword evidence="4 6" id="KW-1133">Transmembrane helix</keyword>
<organism evidence="7 8">
    <name type="scientific">Enterobacter agglomerans</name>
    <name type="common">Erwinia herbicola</name>
    <name type="synonym">Pantoea agglomerans</name>
    <dbReference type="NCBI Taxonomy" id="549"/>
    <lineage>
        <taxon>Bacteria</taxon>
        <taxon>Pseudomonadati</taxon>
        <taxon>Pseudomonadota</taxon>
        <taxon>Gammaproteobacteria</taxon>
        <taxon>Enterobacterales</taxon>
        <taxon>Erwiniaceae</taxon>
        <taxon>Pantoea</taxon>
        <taxon>Pantoea agglomerans group</taxon>
    </lineage>
</organism>
<sequence length="208" mass="23583">MKLSVMSNAAWMMSEKIISVFGVIFVTSYVAKSFGPTVFGQMAFSTSLFAMVQTVAIFGTETILFKRVSKNASKGLRLMTIARTMRMVLLLVTSVPVLIWVWYNMQENFLAFALASFVASVFVTQDTFSVYNNARLASRLNTIANAVGMLLSFGISFTVAWLRLNPLWLTLSIVAVTLVPYLIKRHNFYQDHQDQMPPREKRTAYLRY</sequence>
<dbReference type="Proteomes" id="UP000461948">
    <property type="component" value="Unassembled WGS sequence"/>
</dbReference>
<dbReference type="PANTHER" id="PTHR30250">
    <property type="entry name" value="PST FAMILY PREDICTED COLANIC ACID TRANSPORTER"/>
    <property type="match status" value="1"/>
</dbReference>
<evidence type="ECO:0000256" key="3">
    <source>
        <dbReference type="ARBA" id="ARBA00022692"/>
    </source>
</evidence>
<dbReference type="AlphaFoldDB" id="A0A7X2MKY6"/>
<evidence type="ECO:0000256" key="6">
    <source>
        <dbReference type="SAM" id="Phobius"/>
    </source>
</evidence>
<feature type="transmembrane region" description="Helical" evidence="6">
    <location>
        <begin position="143"/>
        <end position="161"/>
    </location>
</feature>
<feature type="transmembrane region" description="Helical" evidence="6">
    <location>
        <begin position="109"/>
        <end position="131"/>
    </location>
</feature>
<evidence type="ECO:0000313" key="7">
    <source>
        <dbReference type="EMBL" id="MSE15010.1"/>
    </source>
</evidence>
<evidence type="ECO:0000256" key="1">
    <source>
        <dbReference type="ARBA" id="ARBA00004651"/>
    </source>
</evidence>
<feature type="transmembrane region" description="Helical" evidence="6">
    <location>
        <begin position="85"/>
        <end position="103"/>
    </location>
</feature>
<reference evidence="7 8" key="1">
    <citation type="submission" date="2019-11" db="EMBL/GenBank/DDBJ databases">
        <title>Draft Genome Sequence of Plant Growth-Promoting Rhizosphere-Associated Bacteria.</title>
        <authorList>
            <person name="Vasilyev I.Y."/>
            <person name="Radchenko V."/>
            <person name="Ilnitskaya E.V."/>
        </authorList>
    </citation>
    <scope>NUCLEOTIDE SEQUENCE [LARGE SCALE GENOMIC DNA]</scope>
    <source>
        <strain evidence="7 8">VRA_MhP_f</strain>
    </source>
</reference>
<keyword evidence="5 6" id="KW-0472">Membrane</keyword>
<protein>
    <submittedName>
        <fullName evidence="7">Polysaccharide biosynthesis protein</fullName>
    </submittedName>
</protein>
<dbReference type="InterPro" id="IPR050833">
    <property type="entry name" value="Poly_Biosynth_Transport"/>
</dbReference>
<dbReference type="PANTHER" id="PTHR30250:SF11">
    <property type="entry name" value="O-ANTIGEN TRANSPORTER-RELATED"/>
    <property type="match status" value="1"/>
</dbReference>
<name>A0A7X2MKY6_ENTAG</name>
<keyword evidence="2" id="KW-1003">Cell membrane</keyword>
<feature type="transmembrane region" description="Helical" evidence="6">
    <location>
        <begin position="167"/>
        <end position="183"/>
    </location>
</feature>
<gene>
    <name evidence="7" type="ORF">GKC49_07630</name>
</gene>
<evidence type="ECO:0000256" key="5">
    <source>
        <dbReference type="ARBA" id="ARBA00023136"/>
    </source>
</evidence>
<evidence type="ECO:0000313" key="8">
    <source>
        <dbReference type="Proteomes" id="UP000461948"/>
    </source>
</evidence>
<dbReference type="EMBL" id="WKLC01000238">
    <property type="protein sequence ID" value="MSE15010.1"/>
    <property type="molecule type" value="Genomic_DNA"/>
</dbReference>
<feature type="non-terminal residue" evidence="7">
    <location>
        <position position="208"/>
    </location>
</feature>
<accession>A0A7X2MKY6</accession>
<dbReference type="GO" id="GO:0005886">
    <property type="term" value="C:plasma membrane"/>
    <property type="evidence" value="ECO:0007669"/>
    <property type="project" value="UniProtKB-SubCell"/>
</dbReference>
<proteinExistence type="predicted"/>
<evidence type="ECO:0000256" key="2">
    <source>
        <dbReference type="ARBA" id="ARBA00022475"/>
    </source>
</evidence>
<evidence type="ECO:0000256" key="4">
    <source>
        <dbReference type="ARBA" id="ARBA00022989"/>
    </source>
</evidence>
<feature type="transmembrane region" description="Helical" evidence="6">
    <location>
        <begin position="43"/>
        <end position="64"/>
    </location>
</feature>
<comment type="subcellular location">
    <subcellularLocation>
        <location evidence="1">Cell membrane</location>
        <topology evidence="1">Multi-pass membrane protein</topology>
    </subcellularLocation>
</comment>
<keyword evidence="3 6" id="KW-0812">Transmembrane</keyword>